<name>U6RQN4_9BACT</name>
<feature type="domain" description="MurNAc-LAA" evidence="5">
    <location>
        <begin position="149"/>
        <end position="262"/>
    </location>
</feature>
<dbReference type="EMBL" id="AQHY01000006">
    <property type="protein sequence ID" value="EOA58086.1"/>
    <property type="molecule type" value="Genomic_DNA"/>
</dbReference>
<evidence type="ECO:0000313" key="6">
    <source>
        <dbReference type="EMBL" id="EOA58086.1"/>
    </source>
</evidence>
<dbReference type="Gene3D" id="3.40.630.40">
    <property type="entry name" value="Zn-dependent exopeptidases"/>
    <property type="match status" value="1"/>
</dbReference>
<dbReference type="CDD" id="cd02696">
    <property type="entry name" value="MurNAc-LAA"/>
    <property type="match status" value="1"/>
</dbReference>
<dbReference type="STRING" id="1121098.HMPREF1534_00464"/>
<keyword evidence="7" id="KW-1185">Reference proteome</keyword>
<dbReference type="SMART" id="SM00646">
    <property type="entry name" value="Ami_3"/>
    <property type="match status" value="1"/>
</dbReference>
<dbReference type="eggNOG" id="COG0860">
    <property type="taxonomic scope" value="Bacteria"/>
</dbReference>
<keyword evidence="4" id="KW-0732">Signal</keyword>
<dbReference type="PATRIC" id="fig|1121098.3.peg.470"/>
<accession>U6RQN4</accession>
<evidence type="ECO:0000259" key="5">
    <source>
        <dbReference type="SMART" id="SM00646"/>
    </source>
</evidence>
<evidence type="ECO:0000256" key="3">
    <source>
        <dbReference type="ARBA" id="ARBA00022801"/>
    </source>
</evidence>
<gene>
    <name evidence="6" type="ORF">HMPREF1534_00464</name>
</gene>
<sequence length="269" mass="30719">MRFIIVLITSLFVLSLSSFAQNKKPRTGKESLFGKKLATYQITSNELSGACFYLVSGHGGPDPGAIGIYQGRQLHEDEYAYDIILRLARELLTRGAKVHIIIRDKKDGIRDGHILSNSKRETCMGDPIPLNQVERLKQRCKWVDKLFKKDKSNYKRAIFIHVDSRSKGKQTDVFFYHAPGSSKGKRLANNLHRTFDKKYDKHQPNRGFTGTVSGRNLYVLRNTQPVAVFLELGNIQNKRDQQRLVLQNNRQALAKWIAEGIVTDYKKGK</sequence>
<dbReference type="GO" id="GO:0030288">
    <property type="term" value="C:outer membrane-bounded periplasmic space"/>
    <property type="evidence" value="ECO:0007669"/>
    <property type="project" value="TreeGrafter"/>
</dbReference>
<comment type="catalytic activity">
    <reaction evidence="1">
        <text>Hydrolyzes the link between N-acetylmuramoyl residues and L-amino acid residues in certain cell-wall glycopeptides.</text>
        <dbReference type="EC" id="3.5.1.28"/>
    </reaction>
</comment>
<reference evidence="6 7" key="1">
    <citation type="submission" date="2013-04" db="EMBL/GenBank/DDBJ databases">
        <title>The Genome Sequence of Bacteroides massiliensis DSM 17679.</title>
        <authorList>
            <consortium name="The Broad Institute Genomics Platform"/>
            <person name="Earl A."/>
            <person name="Ward D."/>
            <person name="Feldgarden M."/>
            <person name="Gevers D."/>
            <person name="Martens E."/>
            <person name="Fenner L."/>
            <person name="Roux V."/>
            <person name="Mallet M.N."/>
            <person name="Raoult D."/>
            <person name="Walker B."/>
            <person name="Young S."/>
            <person name="Zeng Q."/>
            <person name="Gargeya S."/>
            <person name="Fitzgerald M."/>
            <person name="Haas B."/>
            <person name="Abouelleil A."/>
            <person name="Allen A.W."/>
            <person name="Alvarado L."/>
            <person name="Arachchi H.M."/>
            <person name="Berlin A.M."/>
            <person name="Chapman S.B."/>
            <person name="Gainer-Dewar J."/>
            <person name="Goldberg J."/>
            <person name="Griggs A."/>
            <person name="Gujja S."/>
            <person name="Hansen M."/>
            <person name="Howarth C."/>
            <person name="Imamovic A."/>
            <person name="Ireland A."/>
            <person name="Larimer J."/>
            <person name="McCowan C."/>
            <person name="Murphy C."/>
            <person name="Pearson M."/>
            <person name="Poon T.W."/>
            <person name="Priest M."/>
            <person name="Roberts A."/>
            <person name="Saif S."/>
            <person name="Shea T."/>
            <person name="Sisk P."/>
            <person name="Sykes S."/>
            <person name="Wortman J."/>
            <person name="Nusbaum C."/>
            <person name="Birren B."/>
        </authorList>
    </citation>
    <scope>NUCLEOTIDE SEQUENCE [LARGE SCALE GENOMIC DNA]</scope>
    <source>
        <strain evidence="7">B84634 / Timone 84634 / DSM 17679 / JCM 13223</strain>
    </source>
</reference>
<dbReference type="AlphaFoldDB" id="U6RQN4"/>
<dbReference type="PANTHER" id="PTHR30404:SF0">
    <property type="entry name" value="N-ACETYLMURAMOYL-L-ALANINE AMIDASE AMIC"/>
    <property type="match status" value="1"/>
</dbReference>
<dbReference type="GO" id="GO:0009253">
    <property type="term" value="P:peptidoglycan catabolic process"/>
    <property type="evidence" value="ECO:0007669"/>
    <property type="project" value="InterPro"/>
</dbReference>
<feature type="chain" id="PRO_5004679692" description="N-acetylmuramoyl-L-alanine amidase" evidence="4">
    <location>
        <begin position="21"/>
        <end position="269"/>
    </location>
</feature>
<dbReference type="GeneID" id="60063463"/>
<dbReference type="InterPro" id="IPR050695">
    <property type="entry name" value="N-acetylmuramoyl_amidase_3"/>
</dbReference>
<organism evidence="6 7">
    <name type="scientific">Phocaeicola massiliensis B84634 = Timone 84634 = DSM 17679 = JCM 13223</name>
    <dbReference type="NCBI Taxonomy" id="1121098"/>
    <lineage>
        <taxon>Bacteria</taxon>
        <taxon>Pseudomonadati</taxon>
        <taxon>Bacteroidota</taxon>
        <taxon>Bacteroidia</taxon>
        <taxon>Bacteroidales</taxon>
        <taxon>Bacteroidaceae</taxon>
        <taxon>Phocaeicola</taxon>
    </lineage>
</organism>
<keyword evidence="3" id="KW-0378">Hydrolase</keyword>
<dbReference type="OrthoDB" id="936124at2"/>
<proteinExistence type="predicted"/>
<evidence type="ECO:0000256" key="1">
    <source>
        <dbReference type="ARBA" id="ARBA00001561"/>
    </source>
</evidence>
<protein>
    <recommendedName>
        <fullName evidence="2">N-acetylmuramoyl-L-alanine amidase</fullName>
        <ecNumber evidence="2">3.5.1.28</ecNumber>
    </recommendedName>
</protein>
<dbReference type="PANTHER" id="PTHR30404">
    <property type="entry name" value="N-ACETYLMURAMOYL-L-ALANINE AMIDASE"/>
    <property type="match status" value="1"/>
</dbReference>
<dbReference type="HOGENOM" id="CLU_060525_0_0_10"/>
<dbReference type="InterPro" id="IPR002508">
    <property type="entry name" value="MurNAc-LAA_cat"/>
</dbReference>
<comment type="caution">
    <text evidence="6">The sequence shown here is derived from an EMBL/GenBank/DDBJ whole genome shotgun (WGS) entry which is preliminary data.</text>
</comment>
<dbReference type="GO" id="GO:0008745">
    <property type="term" value="F:N-acetylmuramoyl-L-alanine amidase activity"/>
    <property type="evidence" value="ECO:0007669"/>
    <property type="project" value="UniProtKB-EC"/>
</dbReference>
<evidence type="ECO:0000256" key="4">
    <source>
        <dbReference type="SAM" id="SignalP"/>
    </source>
</evidence>
<evidence type="ECO:0000256" key="2">
    <source>
        <dbReference type="ARBA" id="ARBA00011901"/>
    </source>
</evidence>
<dbReference type="RefSeq" id="WP_005936579.1">
    <property type="nucleotide sequence ID" value="NZ_KB890320.1"/>
</dbReference>
<dbReference type="SUPFAM" id="SSF53187">
    <property type="entry name" value="Zn-dependent exopeptidases"/>
    <property type="match status" value="1"/>
</dbReference>
<dbReference type="EC" id="3.5.1.28" evidence="2"/>
<evidence type="ECO:0000313" key="7">
    <source>
        <dbReference type="Proteomes" id="UP000017831"/>
    </source>
</evidence>
<dbReference type="Pfam" id="PF01520">
    <property type="entry name" value="Amidase_3"/>
    <property type="match status" value="1"/>
</dbReference>
<dbReference type="Proteomes" id="UP000017831">
    <property type="component" value="Unassembled WGS sequence"/>
</dbReference>
<feature type="signal peptide" evidence="4">
    <location>
        <begin position="1"/>
        <end position="20"/>
    </location>
</feature>